<gene>
    <name evidence="3" type="primary">LOC106151403</name>
</gene>
<keyword evidence="2" id="KW-1185">Reference proteome</keyword>
<dbReference type="KEGG" id="lak:106151403"/>
<accession>A0A1S3H3Q8</accession>
<proteinExistence type="predicted"/>
<feature type="compositionally biased region" description="Basic and acidic residues" evidence="1">
    <location>
        <begin position="365"/>
        <end position="374"/>
    </location>
</feature>
<feature type="region of interest" description="Disordered" evidence="1">
    <location>
        <begin position="66"/>
        <end position="101"/>
    </location>
</feature>
<name>A0A1S3H3Q8_LINAN</name>
<dbReference type="RefSeq" id="XP_013380101.1">
    <property type="nucleotide sequence ID" value="XM_013524647.1"/>
</dbReference>
<feature type="region of interest" description="Disordered" evidence="1">
    <location>
        <begin position="277"/>
        <end position="297"/>
    </location>
</feature>
<sequence>MDSSPERDTSANLELWRGFLKPLHITKYVAKMPELKIKPGEIKSHCLASEVALKLALEGKREMALERTLSSETNSPSCSPPENLSQNSNNSGGGVGTSGGLFTRSHSFNRMGFNSPDSGYTSETSGEYVYEPVTYFFNKSPIKRNGQSQGNTPVTKEKTTCSFFHPKQELKTDSKCGLTFEANSTKQGVDRTDCSSHISNTQSYFTIKPEAMADGENSDIQIVEEKIGYSPHQFQQMYSTGKGDIIIEGHDGRISRSCRLISNENEKVNLMRQNGQPAEITPPMKRAHSDPSPVQNRVKRARTDLSVRLRTQNQMEVVEEESGEEDDIAELVTETANLSASSQPYDDHEEFNYSSALSALKEGKAVKISADKTPKPTRQKRPKRTDQNTPGSEWGLDMLAKYISFKHTVRELIMPFGISVNEEAIKSIRREIKAKQSVLQMAPLDGFQTQTHLEQFSASENDARIILDTILMQLCLNVGLKMTTEQTVDSTCMPTNKYDYRFYKDEICIGCLEAKGKTNFNEKGAVQAIMQLLLLQLENQSKDLNVKRMPFFNILSDGFHFMFVRLEGKKLCFETDQSSPDSYGGVLLRKADTWRSLEDIMRSIAWCMDESAKASVFAVESAQRKQMAAQASPSSSQQLTS</sequence>
<reference evidence="3" key="1">
    <citation type="submission" date="2025-08" db="UniProtKB">
        <authorList>
            <consortium name="RefSeq"/>
        </authorList>
    </citation>
    <scope>IDENTIFICATION</scope>
    <source>
        <tissue evidence="3">Gonads</tissue>
    </source>
</reference>
<dbReference type="Proteomes" id="UP000085678">
    <property type="component" value="Unplaced"/>
</dbReference>
<evidence type="ECO:0000313" key="3">
    <source>
        <dbReference type="RefSeq" id="XP_013380101.1"/>
    </source>
</evidence>
<feature type="compositionally biased region" description="Polar residues" evidence="1">
    <location>
        <begin position="68"/>
        <end position="82"/>
    </location>
</feature>
<evidence type="ECO:0000313" key="2">
    <source>
        <dbReference type="Proteomes" id="UP000085678"/>
    </source>
</evidence>
<feature type="region of interest" description="Disordered" evidence="1">
    <location>
        <begin position="365"/>
        <end position="392"/>
    </location>
</feature>
<protein>
    <submittedName>
        <fullName evidence="3">Uncharacterized protein LOC106151403</fullName>
    </submittedName>
</protein>
<evidence type="ECO:0000256" key="1">
    <source>
        <dbReference type="SAM" id="MobiDB-lite"/>
    </source>
</evidence>
<dbReference type="GeneID" id="106151403"/>
<dbReference type="InParanoid" id="A0A1S3H3Q8"/>
<dbReference type="OrthoDB" id="6159521at2759"/>
<organism evidence="2 3">
    <name type="scientific">Lingula anatina</name>
    <name type="common">Brachiopod</name>
    <name type="synonym">Lingula unguis</name>
    <dbReference type="NCBI Taxonomy" id="7574"/>
    <lineage>
        <taxon>Eukaryota</taxon>
        <taxon>Metazoa</taxon>
        <taxon>Spiralia</taxon>
        <taxon>Lophotrochozoa</taxon>
        <taxon>Brachiopoda</taxon>
        <taxon>Linguliformea</taxon>
        <taxon>Lingulata</taxon>
        <taxon>Lingulida</taxon>
        <taxon>Linguloidea</taxon>
        <taxon>Lingulidae</taxon>
        <taxon>Lingula</taxon>
    </lineage>
</organism>
<dbReference type="AlphaFoldDB" id="A0A1S3H3Q8"/>